<dbReference type="InterPro" id="IPR016130">
    <property type="entry name" value="Tyr_Pase_AS"/>
</dbReference>
<evidence type="ECO:0000313" key="3">
    <source>
        <dbReference type="Proteomes" id="UP000051733"/>
    </source>
</evidence>
<proteinExistence type="inferred from homology"/>
<dbReference type="PANTHER" id="PTHR31126:SF1">
    <property type="entry name" value="TYROSINE SPECIFIC PROTEIN PHOSPHATASES DOMAIN-CONTAINING PROTEIN"/>
    <property type="match status" value="1"/>
</dbReference>
<name>A0A0R2AE70_9LACO</name>
<dbReference type="Gene3D" id="3.90.190.10">
    <property type="entry name" value="Protein tyrosine phosphatase superfamily"/>
    <property type="match status" value="1"/>
</dbReference>
<dbReference type="RefSeq" id="WP_057778015.1">
    <property type="nucleotide sequence ID" value="NZ_AYYY01000014.1"/>
</dbReference>
<dbReference type="SUPFAM" id="SSF52799">
    <property type="entry name" value="(Phosphotyrosine protein) phosphatases II"/>
    <property type="match status" value="1"/>
</dbReference>
<organism evidence="2 3">
    <name type="scientific">Paucilactobacillus vaccinostercus DSM 20634</name>
    <dbReference type="NCBI Taxonomy" id="1423813"/>
    <lineage>
        <taxon>Bacteria</taxon>
        <taxon>Bacillati</taxon>
        <taxon>Bacillota</taxon>
        <taxon>Bacilli</taxon>
        <taxon>Lactobacillales</taxon>
        <taxon>Lactobacillaceae</taxon>
        <taxon>Paucilactobacillus</taxon>
    </lineage>
</organism>
<dbReference type="PATRIC" id="fig|1423813.3.peg.1102"/>
<dbReference type="OrthoDB" id="1188001at2"/>
<evidence type="ECO:0000256" key="1">
    <source>
        <dbReference type="ARBA" id="ARBA00009580"/>
    </source>
</evidence>
<comment type="caution">
    <text evidence="2">The sequence shown here is derived from an EMBL/GenBank/DDBJ whole genome shotgun (WGS) entry which is preliminary data.</text>
</comment>
<comment type="similarity">
    <text evidence="1">Belongs to the protein-tyrosine phosphatase family.</text>
</comment>
<dbReference type="EMBL" id="AYYY01000014">
    <property type="protein sequence ID" value="KRM62006.1"/>
    <property type="molecule type" value="Genomic_DNA"/>
</dbReference>
<dbReference type="PANTHER" id="PTHR31126">
    <property type="entry name" value="TYROSINE-PROTEIN PHOSPHATASE"/>
    <property type="match status" value="1"/>
</dbReference>
<dbReference type="GO" id="GO:0004721">
    <property type="term" value="F:phosphoprotein phosphatase activity"/>
    <property type="evidence" value="ECO:0007669"/>
    <property type="project" value="InterPro"/>
</dbReference>
<protein>
    <submittedName>
        <fullName evidence="2">Protein tyrosine serine phosphatase</fullName>
    </submittedName>
</protein>
<reference evidence="2 3" key="1">
    <citation type="journal article" date="2015" name="Genome Announc.">
        <title>Expanding the biotechnology potential of lactobacilli through comparative genomics of 213 strains and associated genera.</title>
        <authorList>
            <person name="Sun Z."/>
            <person name="Harris H.M."/>
            <person name="McCann A."/>
            <person name="Guo C."/>
            <person name="Argimon S."/>
            <person name="Zhang W."/>
            <person name="Yang X."/>
            <person name="Jeffery I.B."/>
            <person name="Cooney J.C."/>
            <person name="Kagawa T.F."/>
            <person name="Liu W."/>
            <person name="Song Y."/>
            <person name="Salvetti E."/>
            <person name="Wrobel A."/>
            <person name="Rasinkangas P."/>
            <person name="Parkhill J."/>
            <person name="Rea M.C."/>
            <person name="O'Sullivan O."/>
            <person name="Ritari J."/>
            <person name="Douillard F.P."/>
            <person name="Paul Ross R."/>
            <person name="Yang R."/>
            <person name="Briner A.E."/>
            <person name="Felis G.E."/>
            <person name="de Vos W.M."/>
            <person name="Barrangou R."/>
            <person name="Klaenhammer T.R."/>
            <person name="Caufield P.W."/>
            <person name="Cui Y."/>
            <person name="Zhang H."/>
            <person name="O'Toole P.W."/>
        </authorList>
    </citation>
    <scope>NUCLEOTIDE SEQUENCE [LARGE SCALE GENOMIC DNA]</scope>
    <source>
        <strain evidence="2 3">DSM 20634</strain>
    </source>
</reference>
<dbReference type="InterPro" id="IPR029021">
    <property type="entry name" value="Prot-tyrosine_phosphatase-like"/>
</dbReference>
<dbReference type="AlphaFoldDB" id="A0A0R2AE70"/>
<dbReference type="InterPro" id="IPR026893">
    <property type="entry name" value="Tyr/Ser_Pase_IphP-type"/>
</dbReference>
<dbReference type="Proteomes" id="UP000051733">
    <property type="component" value="Unassembled WGS sequence"/>
</dbReference>
<keyword evidence="3" id="KW-1185">Reference proteome</keyword>
<dbReference type="PROSITE" id="PS00383">
    <property type="entry name" value="TYR_PHOSPHATASE_1"/>
    <property type="match status" value="1"/>
</dbReference>
<dbReference type="Pfam" id="PF13350">
    <property type="entry name" value="Y_phosphatase3"/>
    <property type="match status" value="1"/>
</dbReference>
<dbReference type="STRING" id="1423813.FC26_GL001083"/>
<sequence>MTTNRLLPIKNGRNFRDLGGYRTVDGHTVKWHRLIRSGHLNTLDQPDLDLLASLNITLDVDFRAPGEIKAQPDHVPVTATYHQLSVFQTDRTDASHSQEEIEAEFSDDPQAGYHHMLQVYREMVTASKAKAAYQYFFDLLLDSDPESAVLFHCTAGKDRTGMGAILLLSALNVDRQTSINDYLLTNQVNQALLDGVVKKITQAGKSPAFAQNTLSLMSVSPDYIGTALQIIDHDYGSIRHYLRAYLGITPQNMRDLQKRYLD</sequence>
<gene>
    <name evidence="2" type="ORF">FC26_GL001083</name>
</gene>
<accession>A0A0R2AE70</accession>
<evidence type="ECO:0000313" key="2">
    <source>
        <dbReference type="EMBL" id="KRM62006.1"/>
    </source>
</evidence>